<dbReference type="HOGENOM" id="CLU_2500212_0_0_1"/>
<reference evidence="1 3" key="1">
    <citation type="journal article" date="2013" name="Genome Biol.">
        <title>Draft genome of the mountain pine beetle, Dendroctonus ponderosae Hopkins, a major forest pest.</title>
        <authorList>
            <person name="Keeling C.I."/>
            <person name="Yuen M.M."/>
            <person name="Liao N.Y."/>
            <person name="Docking T.R."/>
            <person name="Chan S.K."/>
            <person name="Taylor G.A."/>
            <person name="Palmquist D.L."/>
            <person name="Jackman S.D."/>
            <person name="Nguyen A."/>
            <person name="Li M."/>
            <person name="Henderson H."/>
            <person name="Janes J.K."/>
            <person name="Zhao Y."/>
            <person name="Pandoh P."/>
            <person name="Moore R."/>
            <person name="Sperling F.A."/>
            <person name="Huber D.P."/>
            <person name="Birol I."/>
            <person name="Jones S.J."/>
            <person name="Bohlmann J."/>
        </authorList>
    </citation>
    <scope>NUCLEOTIDE SEQUENCE</scope>
</reference>
<feature type="non-terminal residue" evidence="1">
    <location>
        <position position="1"/>
    </location>
</feature>
<evidence type="ECO:0000313" key="3">
    <source>
        <dbReference type="Proteomes" id="UP000030742"/>
    </source>
</evidence>
<accession>N6U5Z6</accession>
<dbReference type="AlphaFoldDB" id="N6U5Z6"/>
<dbReference type="Proteomes" id="UP000030742">
    <property type="component" value="Unassembled WGS sequence"/>
</dbReference>
<protein>
    <submittedName>
        <fullName evidence="1">Uncharacterized protein</fullName>
    </submittedName>
</protein>
<sequence>MGFQIYGYLCGTVAAPNVPKVYRLPASKTRSTTSGIRDISTMQKDKCLPLHYYQIASKSVSEEDQETNLNGFVSPGIHKGTKAIPS</sequence>
<dbReference type="EMBL" id="KB632199">
    <property type="protein sequence ID" value="ERL90041.1"/>
    <property type="molecule type" value="Genomic_DNA"/>
</dbReference>
<gene>
    <name evidence="2" type="ORF">D910_07399</name>
    <name evidence="1" type="ORF">YQE_09387</name>
</gene>
<proteinExistence type="predicted"/>
<evidence type="ECO:0000313" key="2">
    <source>
        <dbReference type="EMBL" id="ERL90041.1"/>
    </source>
</evidence>
<organism evidence="1">
    <name type="scientific">Dendroctonus ponderosae</name>
    <name type="common">Mountain pine beetle</name>
    <dbReference type="NCBI Taxonomy" id="77166"/>
    <lineage>
        <taxon>Eukaryota</taxon>
        <taxon>Metazoa</taxon>
        <taxon>Ecdysozoa</taxon>
        <taxon>Arthropoda</taxon>
        <taxon>Hexapoda</taxon>
        <taxon>Insecta</taxon>
        <taxon>Pterygota</taxon>
        <taxon>Neoptera</taxon>
        <taxon>Endopterygota</taxon>
        <taxon>Coleoptera</taxon>
        <taxon>Polyphaga</taxon>
        <taxon>Cucujiformia</taxon>
        <taxon>Curculionidae</taxon>
        <taxon>Scolytinae</taxon>
        <taxon>Dendroctonus</taxon>
    </lineage>
</organism>
<dbReference type="EMBL" id="KB741084">
    <property type="protein sequence ID" value="ENN73997.1"/>
    <property type="molecule type" value="Genomic_DNA"/>
</dbReference>
<name>N6U5Z6_DENPD</name>
<evidence type="ECO:0000313" key="1">
    <source>
        <dbReference type="EMBL" id="ENN73997.1"/>
    </source>
</evidence>